<proteinExistence type="predicted"/>
<feature type="compositionally biased region" description="Basic and acidic residues" evidence="2">
    <location>
        <begin position="801"/>
        <end position="811"/>
    </location>
</feature>
<dbReference type="OrthoDB" id="2393189at2759"/>
<feature type="region of interest" description="Disordered" evidence="2">
    <location>
        <begin position="164"/>
        <end position="197"/>
    </location>
</feature>
<feature type="region of interest" description="Disordered" evidence="2">
    <location>
        <begin position="222"/>
        <end position="254"/>
    </location>
</feature>
<comment type="caution">
    <text evidence="3">The sequence shown here is derived from an EMBL/GenBank/DDBJ whole genome shotgun (WGS) entry which is preliminary data.</text>
</comment>
<feature type="region of interest" description="Disordered" evidence="2">
    <location>
        <begin position="730"/>
        <end position="883"/>
    </location>
</feature>
<dbReference type="PANTHER" id="PTHR45615:SF63">
    <property type="entry name" value="CHROMOSOME UNDETERMINED SCAFFOLD_10, WHOLE GENOME SHOTGUN SEQUENCE"/>
    <property type="match status" value="1"/>
</dbReference>
<feature type="non-terminal residue" evidence="3">
    <location>
        <position position="1"/>
    </location>
</feature>
<feature type="compositionally biased region" description="Polar residues" evidence="2">
    <location>
        <begin position="181"/>
        <end position="197"/>
    </location>
</feature>
<feature type="compositionally biased region" description="Basic and acidic residues" evidence="2">
    <location>
        <begin position="904"/>
        <end position="928"/>
    </location>
</feature>
<dbReference type="Proteomes" id="UP000789405">
    <property type="component" value="Unassembled WGS sequence"/>
</dbReference>
<dbReference type="PANTHER" id="PTHR45615">
    <property type="entry name" value="MYOSIN HEAVY CHAIN, NON-MUSCLE"/>
    <property type="match status" value="1"/>
</dbReference>
<reference evidence="3" key="1">
    <citation type="submission" date="2021-06" db="EMBL/GenBank/DDBJ databases">
        <authorList>
            <person name="Kallberg Y."/>
            <person name="Tangrot J."/>
            <person name="Rosling A."/>
        </authorList>
    </citation>
    <scope>NUCLEOTIDE SEQUENCE</scope>
    <source>
        <strain evidence="3">MA453B</strain>
    </source>
</reference>
<evidence type="ECO:0000313" key="3">
    <source>
        <dbReference type="EMBL" id="CAG8731499.1"/>
    </source>
</evidence>
<dbReference type="EMBL" id="CAJVPY010012056">
    <property type="protein sequence ID" value="CAG8731499.1"/>
    <property type="molecule type" value="Genomic_DNA"/>
</dbReference>
<feature type="region of interest" description="Disordered" evidence="2">
    <location>
        <begin position="895"/>
        <end position="989"/>
    </location>
</feature>
<evidence type="ECO:0000256" key="1">
    <source>
        <dbReference type="SAM" id="Coils"/>
    </source>
</evidence>
<feature type="compositionally biased region" description="Low complexity" evidence="2">
    <location>
        <begin position="744"/>
        <end position="772"/>
    </location>
</feature>
<name>A0A9N9IDU4_9GLOM</name>
<evidence type="ECO:0000313" key="4">
    <source>
        <dbReference type="Proteomes" id="UP000789405"/>
    </source>
</evidence>
<sequence length="989" mass="113079">QTVDYTVRPLNHSKQKRFTHLTDRAFQLKVELKNKTNSTKKTSLQVNPFQMMRFNGNDEYKQSEFTNKAGVGDDECENGDNPIIRSYSSRPSTPKKSSPPTPSRTRRHSLISDEKHNLSSPPKGVAYTPNKIVTPADAAAVLAASLAPKDNFINYDNRKLHYQSHPYKYNNEEKSKRQLRRSSSFNHSNPHQTSTNQVIDVAEVLSTAVSFVRENNRKLDRLSDEVRSDGQSSENDMDSDDSDSWQHSSRSRREIENEISKLATQLESMKQKYEDQIRGKNRLIEELEYSLKKSEKDGKKKRSEIERLENQLEAQRRAIDELVEQQNLLTRNQSPNPEQVEALRHLEQELDDKNKTIVDLEKKIQVTSAHHISESKEKERKLDLISNQLFKYKTLETQWDDKQKTLDSLTSQLEVLKKKEVELNEKDSLIESLNIRLDTSQKVIAELREKHAPHDLLRQLRQKDYIIDHLNQRVEDIDADMKDRDDQIEALATCLAEEKKQNERLEEVVLEIDPLKKRVEEMENSNGNLQQQITQKEKMLADLENKYKEALKTCSDSSDKLKNQEQNINSLRQELTQLKQEARDKGIYITTLENETAHMRSNYQRLINALTEKDQRIAYFEQNLENLKNQQNVAKSESQEKESKINKNEVRLNALQKVLNTKIEACRDYEKKISELEKDLDSLRKQMEDSKTSSSEKEIKITKLVKMNRQLKDEVAVLKEKMEEKEQELITIKSKIPQPVPGKSSASSVRSSTSSKPKSRVSSMYSVSGGESSSDETANGSRIRKHASLSGIESPVLKKKTTIDPSKRLSDIPRTSLTRTRSSPSSSTVSSVRSATITLPKSLPKSRMSSTPNSTIEALKKKRDATITPKKEPSPINRSAVTQRKRDMVVLNHMLSGVAPQKRPNTDSKAVKKKSTDSVSSDSERETTKTGPAKKRSSDLATIMEKIREDSTKKGTKAKVTRPTIDTKTPKSPVKTRTPLTRPLPSKKE</sequence>
<feature type="compositionally biased region" description="Polar residues" evidence="2">
    <location>
        <begin position="847"/>
        <end position="856"/>
    </location>
</feature>
<protein>
    <submittedName>
        <fullName evidence="3">16568_t:CDS:1</fullName>
    </submittedName>
</protein>
<dbReference type="SUPFAM" id="SSF57997">
    <property type="entry name" value="Tropomyosin"/>
    <property type="match status" value="1"/>
</dbReference>
<feature type="coiled-coil region" evidence="1">
    <location>
        <begin position="406"/>
        <end position="450"/>
    </location>
</feature>
<feature type="region of interest" description="Disordered" evidence="2">
    <location>
        <begin position="69"/>
        <end position="126"/>
    </location>
</feature>
<gene>
    <name evidence="3" type="ORF">DERYTH_LOCUS15166</name>
</gene>
<dbReference type="AlphaFoldDB" id="A0A9N9IDU4"/>
<accession>A0A9N9IDU4</accession>
<keyword evidence="1" id="KW-0175">Coiled coil</keyword>
<evidence type="ECO:0000256" key="2">
    <source>
        <dbReference type="SAM" id="MobiDB-lite"/>
    </source>
</evidence>
<keyword evidence="4" id="KW-1185">Reference proteome</keyword>
<dbReference type="Gene3D" id="1.10.287.1490">
    <property type="match status" value="2"/>
</dbReference>
<feature type="coiled-coil region" evidence="1">
    <location>
        <begin position="488"/>
        <end position="585"/>
    </location>
</feature>
<feature type="compositionally biased region" description="Low complexity" evidence="2">
    <location>
        <begin position="85"/>
        <end position="96"/>
    </location>
</feature>
<feature type="compositionally biased region" description="Low complexity" evidence="2">
    <location>
        <begin position="813"/>
        <end position="834"/>
    </location>
</feature>
<organism evidence="3 4">
    <name type="scientific">Dentiscutata erythropus</name>
    <dbReference type="NCBI Taxonomy" id="1348616"/>
    <lineage>
        <taxon>Eukaryota</taxon>
        <taxon>Fungi</taxon>
        <taxon>Fungi incertae sedis</taxon>
        <taxon>Mucoromycota</taxon>
        <taxon>Glomeromycotina</taxon>
        <taxon>Glomeromycetes</taxon>
        <taxon>Diversisporales</taxon>
        <taxon>Gigasporaceae</taxon>
        <taxon>Dentiscutata</taxon>
    </lineage>
</organism>